<reference evidence="1 2" key="1">
    <citation type="submission" date="2019-07" db="EMBL/GenBank/DDBJ databases">
        <title>The draft genome sequence of Aquimarina algiphila M91.</title>
        <authorList>
            <person name="Meng X."/>
        </authorList>
    </citation>
    <scope>NUCLEOTIDE SEQUENCE [LARGE SCALE GENOMIC DNA]</scope>
    <source>
        <strain evidence="1 2">M91</strain>
    </source>
</reference>
<dbReference type="InterPro" id="IPR013783">
    <property type="entry name" value="Ig-like_fold"/>
</dbReference>
<evidence type="ECO:0008006" key="3">
    <source>
        <dbReference type="Google" id="ProtNLM"/>
    </source>
</evidence>
<accession>A0A554VGX2</accession>
<sequence length="309" mass="34253">MKRINIYLGIVFLVFFSCEEVLLEEDLSDKTILINAPTDGATVRNTSVTFNWETVDQATAYRLQVAQPDFENAAQIVLDTTITGTSFNTSLVRNSYNWRVRGQNSGTSTPYVTAGFTVVESEDFSAREVLLVTPGNTTIVNTTSINLQWQAVTDATSYRIQLLNQSNAVVEEKTTADTSVSFTFPEGVTQWQVRAENNTQNTLYTTRSLTVDSMKPNQPVVVAPANEASQAGTTVTFSWTREAVAGTPEFDSIYIYSDVALTQLVSKNRVTSPTDIELDASTTYYWFLKAFDEAENESESSTSSRFTIN</sequence>
<protein>
    <recommendedName>
        <fullName evidence="3">Fibronectin type-III domain-containing protein</fullName>
    </recommendedName>
</protein>
<gene>
    <name evidence="1" type="ORF">FOF46_18410</name>
</gene>
<keyword evidence="2" id="KW-1185">Reference proteome</keyword>
<dbReference type="EMBL" id="VLNR01000042">
    <property type="protein sequence ID" value="TSE06681.1"/>
    <property type="molecule type" value="Genomic_DNA"/>
</dbReference>
<dbReference type="Gene3D" id="2.60.40.10">
    <property type="entry name" value="Immunoglobulins"/>
    <property type="match status" value="3"/>
</dbReference>
<evidence type="ECO:0000313" key="1">
    <source>
        <dbReference type="EMBL" id="TSE06681.1"/>
    </source>
</evidence>
<comment type="caution">
    <text evidence="1">The sequence shown here is derived from an EMBL/GenBank/DDBJ whole genome shotgun (WGS) entry which is preliminary data.</text>
</comment>
<name>A0A554VGX2_9FLAO</name>
<dbReference type="AlphaFoldDB" id="A0A554VGX2"/>
<dbReference type="RefSeq" id="WP_143917473.1">
    <property type="nucleotide sequence ID" value="NZ_CANMIK010000048.1"/>
</dbReference>
<organism evidence="1 2">
    <name type="scientific">Aquimarina algiphila</name>
    <dbReference type="NCBI Taxonomy" id="2047982"/>
    <lineage>
        <taxon>Bacteria</taxon>
        <taxon>Pseudomonadati</taxon>
        <taxon>Bacteroidota</taxon>
        <taxon>Flavobacteriia</taxon>
        <taxon>Flavobacteriales</taxon>
        <taxon>Flavobacteriaceae</taxon>
        <taxon>Aquimarina</taxon>
    </lineage>
</organism>
<evidence type="ECO:0000313" key="2">
    <source>
        <dbReference type="Proteomes" id="UP000318833"/>
    </source>
</evidence>
<dbReference type="PROSITE" id="PS51257">
    <property type="entry name" value="PROKAR_LIPOPROTEIN"/>
    <property type="match status" value="1"/>
</dbReference>
<dbReference type="OrthoDB" id="1121506at2"/>
<dbReference type="Proteomes" id="UP000318833">
    <property type="component" value="Unassembled WGS sequence"/>
</dbReference>
<proteinExistence type="predicted"/>